<protein>
    <recommendedName>
        <fullName evidence="3">phospholipase D</fullName>
        <ecNumber evidence="3">3.1.4.4</ecNumber>
    </recommendedName>
</protein>
<dbReference type="AlphaFoldDB" id="A0A6L5GC41"/>
<evidence type="ECO:0000256" key="1">
    <source>
        <dbReference type="ARBA" id="ARBA00000798"/>
    </source>
</evidence>
<dbReference type="PANTHER" id="PTHR43856:SF1">
    <property type="entry name" value="MITOCHONDRIAL CARDIOLIPIN HYDROLASE"/>
    <property type="match status" value="1"/>
</dbReference>
<keyword evidence="10" id="KW-1185">Reference proteome</keyword>
<organism evidence="9 10">
    <name type="scientific">Glycomyces albidus</name>
    <dbReference type="NCBI Taxonomy" id="2656774"/>
    <lineage>
        <taxon>Bacteria</taxon>
        <taxon>Bacillati</taxon>
        <taxon>Actinomycetota</taxon>
        <taxon>Actinomycetes</taxon>
        <taxon>Glycomycetales</taxon>
        <taxon>Glycomycetaceae</taxon>
        <taxon>Glycomyces</taxon>
    </lineage>
</organism>
<name>A0A6L5GC41_9ACTN</name>
<dbReference type="GO" id="GO:0016891">
    <property type="term" value="F:RNA endonuclease activity producing 5'-phosphomonoesters, hydrolytic mechanism"/>
    <property type="evidence" value="ECO:0007669"/>
    <property type="project" value="TreeGrafter"/>
</dbReference>
<dbReference type="EC" id="3.1.4.4" evidence="3"/>
<dbReference type="InterPro" id="IPR025202">
    <property type="entry name" value="PLD-like_dom"/>
</dbReference>
<comment type="similarity">
    <text evidence="2">Belongs to the phospholipase D family.</text>
</comment>
<reference evidence="9 10" key="1">
    <citation type="submission" date="2019-10" db="EMBL/GenBank/DDBJ databases">
        <title>Glycomyces albidus sp. nov., a novel actinomycete isolated from rhizosphere soil of wheat (Triticum aestivum L.).</title>
        <authorList>
            <person name="Qian L."/>
        </authorList>
    </citation>
    <scope>NUCLEOTIDE SEQUENCE [LARGE SCALE GENOMIC DNA]</scope>
    <source>
        <strain evidence="9 10">NEAU-7082</strain>
    </source>
</reference>
<feature type="domain" description="Phospholipase D-like" evidence="8">
    <location>
        <begin position="246"/>
        <end position="364"/>
    </location>
</feature>
<evidence type="ECO:0000313" key="10">
    <source>
        <dbReference type="Proteomes" id="UP000477750"/>
    </source>
</evidence>
<feature type="signal peptide" evidence="7">
    <location>
        <begin position="1"/>
        <end position="26"/>
    </location>
</feature>
<evidence type="ECO:0000256" key="2">
    <source>
        <dbReference type="ARBA" id="ARBA00008664"/>
    </source>
</evidence>
<feature type="chain" id="PRO_5026767688" description="phospholipase D" evidence="7">
    <location>
        <begin position="27"/>
        <end position="368"/>
    </location>
</feature>
<dbReference type="GO" id="GO:0004630">
    <property type="term" value="F:phospholipase D activity"/>
    <property type="evidence" value="ECO:0007669"/>
    <property type="project" value="UniProtKB-EC"/>
</dbReference>
<dbReference type="Proteomes" id="UP000477750">
    <property type="component" value="Unassembled WGS sequence"/>
</dbReference>
<dbReference type="EMBL" id="WIAO01000021">
    <property type="protein sequence ID" value="MQM27208.1"/>
    <property type="molecule type" value="Genomic_DNA"/>
</dbReference>
<evidence type="ECO:0000313" key="9">
    <source>
        <dbReference type="EMBL" id="MQM27208.1"/>
    </source>
</evidence>
<proteinExistence type="inferred from homology"/>
<sequence>MNRTRFALAVAGMLLLAFTVPSSAPAAATGCTRTPEYTVCSADPGGYVKDTSIIAEIVRRIDAAGEGDTVRAAVYQWSLDKPVTPLADAMVNAKLRGADVAAVVGRLGANPTANDPLIDRLTAAGILVKQCPDACLPNADGTRKGPDHNRFFLIEDDGAPTVLVTSLSFVRWHTTQANNLLGVHGDRELYDFYASYWDRLHSGTWDGWTEEHKAVAGDLGRAWVFPRGADPIAEQLAAITGCGIGDRVLVAHANFQSKRPAVRAELDRIQALGCRVRVVVVDTETAHPGWLEDRLGARNVRVHDAHRNKFIVAEAEFGDVHQAVVWTGTHNLNGNGMRHADDNLLSVADPTVAAEYADFFQRLWWSAR</sequence>
<dbReference type="GO" id="GO:0016042">
    <property type="term" value="P:lipid catabolic process"/>
    <property type="evidence" value="ECO:0007669"/>
    <property type="project" value="UniProtKB-KW"/>
</dbReference>
<dbReference type="InterPro" id="IPR051406">
    <property type="entry name" value="PLD_domain"/>
</dbReference>
<evidence type="ECO:0000256" key="5">
    <source>
        <dbReference type="ARBA" id="ARBA00022963"/>
    </source>
</evidence>
<comment type="caution">
    <text evidence="9">The sequence shown here is derived from an EMBL/GenBank/DDBJ whole genome shotgun (WGS) entry which is preliminary data.</text>
</comment>
<keyword evidence="5" id="KW-0442">Lipid degradation</keyword>
<evidence type="ECO:0000259" key="8">
    <source>
        <dbReference type="Pfam" id="PF13091"/>
    </source>
</evidence>
<evidence type="ECO:0000256" key="6">
    <source>
        <dbReference type="ARBA" id="ARBA00023098"/>
    </source>
</evidence>
<dbReference type="RefSeq" id="WP_153026351.1">
    <property type="nucleotide sequence ID" value="NZ_WIAO01000021.1"/>
</dbReference>
<evidence type="ECO:0000256" key="7">
    <source>
        <dbReference type="SAM" id="SignalP"/>
    </source>
</evidence>
<dbReference type="Pfam" id="PF13091">
    <property type="entry name" value="PLDc_2"/>
    <property type="match status" value="1"/>
</dbReference>
<keyword evidence="7" id="KW-0732">Signal</keyword>
<dbReference type="Gene3D" id="3.30.870.10">
    <property type="entry name" value="Endonuclease Chain A"/>
    <property type="match status" value="2"/>
</dbReference>
<dbReference type="PANTHER" id="PTHR43856">
    <property type="entry name" value="CARDIOLIPIN HYDROLASE"/>
    <property type="match status" value="1"/>
</dbReference>
<accession>A0A6L5GC41</accession>
<keyword evidence="4" id="KW-0378">Hydrolase</keyword>
<dbReference type="PROSITE" id="PS51257">
    <property type="entry name" value="PROKAR_LIPOPROTEIN"/>
    <property type="match status" value="1"/>
</dbReference>
<evidence type="ECO:0000256" key="3">
    <source>
        <dbReference type="ARBA" id="ARBA00012027"/>
    </source>
</evidence>
<evidence type="ECO:0000256" key="4">
    <source>
        <dbReference type="ARBA" id="ARBA00022801"/>
    </source>
</evidence>
<comment type="catalytic activity">
    <reaction evidence="1">
        <text>a 1,2-diacyl-sn-glycero-3-phosphocholine + H2O = a 1,2-diacyl-sn-glycero-3-phosphate + choline + H(+)</text>
        <dbReference type="Rhea" id="RHEA:14445"/>
        <dbReference type="ChEBI" id="CHEBI:15354"/>
        <dbReference type="ChEBI" id="CHEBI:15377"/>
        <dbReference type="ChEBI" id="CHEBI:15378"/>
        <dbReference type="ChEBI" id="CHEBI:57643"/>
        <dbReference type="ChEBI" id="CHEBI:58608"/>
        <dbReference type="EC" id="3.1.4.4"/>
    </reaction>
</comment>
<keyword evidence="6" id="KW-0443">Lipid metabolism</keyword>
<dbReference type="SUPFAM" id="SSF56024">
    <property type="entry name" value="Phospholipase D/nuclease"/>
    <property type="match status" value="2"/>
</dbReference>
<gene>
    <name evidence="9" type="ORF">GFD30_16735</name>
</gene>